<proteinExistence type="predicted"/>
<evidence type="ECO:0000313" key="2">
    <source>
        <dbReference type="Proteomes" id="UP000032680"/>
    </source>
</evidence>
<dbReference type="AlphaFoldDB" id="A0A0D6P9C7"/>
<comment type="caution">
    <text evidence="1">The sequence shown here is derived from an EMBL/GenBank/DDBJ whole genome shotgun (WGS) entry which is preliminary data.</text>
</comment>
<reference evidence="1 2" key="1">
    <citation type="submission" date="2012-11" db="EMBL/GenBank/DDBJ databases">
        <title>Whole genome sequence of Acidisphaera rubrifaciens HS-AP3.</title>
        <authorList>
            <person name="Azuma Y."/>
            <person name="Higashiura N."/>
            <person name="Hirakawa H."/>
            <person name="Matsushita K."/>
        </authorList>
    </citation>
    <scope>NUCLEOTIDE SEQUENCE [LARGE SCALE GENOMIC DNA]</scope>
    <source>
        <strain evidence="1 2">HS-AP3</strain>
    </source>
</reference>
<evidence type="ECO:0000313" key="1">
    <source>
        <dbReference type="EMBL" id="GAN77464.1"/>
    </source>
</evidence>
<keyword evidence="2" id="KW-1185">Reference proteome</keyword>
<dbReference type="Proteomes" id="UP000032680">
    <property type="component" value="Unassembled WGS sequence"/>
</dbReference>
<name>A0A0D6P9C7_9PROT</name>
<sequence length="91" mass="10228">MPIHPAQPDFFGHAAAVAPAAPDLAVIRRRLHAILDQARAAATTPPWSAQETRVNVLLMRQMSNWLPEDERAALRDAFMQEMDRLRVVPYA</sequence>
<organism evidence="1 2">
    <name type="scientific">Acidisphaera rubrifaciens HS-AP3</name>
    <dbReference type="NCBI Taxonomy" id="1231350"/>
    <lineage>
        <taxon>Bacteria</taxon>
        <taxon>Pseudomonadati</taxon>
        <taxon>Pseudomonadota</taxon>
        <taxon>Alphaproteobacteria</taxon>
        <taxon>Acetobacterales</taxon>
        <taxon>Acetobacteraceae</taxon>
        <taxon>Acidisphaera</taxon>
    </lineage>
</organism>
<dbReference type="EMBL" id="BANB01000326">
    <property type="protein sequence ID" value="GAN77464.1"/>
    <property type="molecule type" value="Genomic_DNA"/>
</dbReference>
<dbReference type="RefSeq" id="WP_148360520.1">
    <property type="nucleotide sequence ID" value="NZ_BANB01000326.1"/>
</dbReference>
<protein>
    <submittedName>
        <fullName evidence="1">Uncharacterized protein</fullName>
    </submittedName>
</protein>
<accession>A0A0D6P9C7</accession>
<dbReference type="OrthoDB" id="8420544at2"/>
<gene>
    <name evidence="1" type="ORF">Asru_0326_06</name>
</gene>